<name>A0A6A6ZAB0_9PEZI</name>
<reference evidence="3" key="2">
    <citation type="submission" date="2020-04" db="EMBL/GenBank/DDBJ databases">
        <authorList>
            <consortium name="NCBI Genome Project"/>
        </authorList>
    </citation>
    <scope>NUCLEOTIDE SEQUENCE</scope>
    <source>
        <strain evidence="3">CBS 304.34</strain>
    </source>
</reference>
<dbReference type="OrthoDB" id="10363314at2759"/>
<evidence type="ECO:0000313" key="1">
    <source>
        <dbReference type="EMBL" id="KAF2817960.1"/>
    </source>
</evidence>
<dbReference type="AlphaFoldDB" id="A0A6A6ZAB0"/>
<dbReference type="GeneID" id="54465735"/>
<reference evidence="3" key="3">
    <citation type="submission" date="2025-04" db="UniProtKB">
        <authorList>
            <consortium name="RefSeq"/>
        </authorList>
    </citation>
    <scope>IDENTIFICATION</scope>
    <source>
        <strain evidence="3">CBS 304.34</strain>
    </source>
</reference>
<protein>
    <submittedName>
        <fullName evidence="1 3">Uncharacterized protein</fullName>
    </submittedName>
</protein>
<organism evidence="1">
    <name type="scientific">Mytilinidion resinicola</name>
    <dbReference type="NCBI Taxonomy" id="574789"/>
    <lineage>
        <taxon>Eukaryota</taxon>
        <taxon>Fungi</taxon>
        <taxon>Dikarya</taxon>
        <taxon>Ascomycota</taxon>
        <taxon>Pezizomycotina</taxon>
        <taxon>Dothideomycetes</taxon>
        <taxon>Pleosporomycetidae</taxon>
        <taxon>Mytilinidiales</taxon>
        <taxon>Mytilinidiaceae</taxon>
        <taxon>Mytilinidion</taxon>
    </lineage>
</organism>
<dbReference type="EMBL" id="MU003692">
    <property type="protein sequence ID" value="KAF2817960.1"/>
    <property type="molecule type" value="Genomic_DNA"/>
</dbReference>
<accession>A0A6A6ZAB0</accession>
<reference evidence="1 3" key="1">
    <citation type="journal article" date="2020" name="Stud. Mycol.">
        <title>101 Dothideomycetes genomes: a test case for predicting lifestyles and emergence of pathogens.</title>
        <authorList>
            <person name="Haridas S."/>
            <person name="Albert R."/>
            <person name="Binder M."/>
            <person name="Bloem J."/>
            <person name="Labutti K."/>
            <person name="Salamov A."/>
            <person name="Andreopoulos B."/>
            <person name="Baker S."/>
            <person name="Barry K."/>
            <person name="Bills G."/>
            <person name="Bluhm B."/>
            <person name="Cannon C."/>
            <person name="Castanera R."/>
            <person name="Culley D."/>
            <person name="Daum C."/>
            <person name="Ezra D."/>
            <person name="Gonzalez J."/>
            <person name="Henrissat B."/>
            <person name="Kuo A."/>
            <person name="Liang C."/>
            <person name="Lipzen A."/>
            <person name="Lutzoni F."/>
            <person name="Magnuson J."/>
            <person name="Mondo S."/>
            <person name="Nolan M."/>
            <person name="Ohm R."/>
            <person name="Pangilinan J."/>
            <person name="Park H.-J."/>
            <person name="Ramirez L."/>
            <person name="Alfaro M."/>
            <person name="Sun H."/>
            <person name="Tritt A."/>
            <person name="Yoshinaga Y."/>
            <person name="Zwiers L.-H."/>
            <person name="Turgeon B."/>
            <person name="Goodwin S."/>
            <person name="Spatafora J."/>
            <person name="Crous P."/>
            <person name="Grigoriev I."/>
        </authorList>
    </citation>
    <scope>NUCLEOTIDE SEQUENCE</scope>
    <source>
        <strain evidence="1 3">CBS 304.34</strain>
    </source>
</reference>
<gene>
    <name evidence="1 3" type="ORF">BDZ99DRAFT_514182</name>
</gene>
<evidence type="ECO:0000313" key="2">
    <source>
        <dbReference type="Proteomes" id="UP000504636"/>
    </source>
</evidence>
<dbReference type="RefSeq" id="XP_033584924.1">
    <property type="nucleotide sequence ID" value="XM_033724842.1"/>
</dbReference>
<proteinExistence type="predicted"/>
<evidence type="ECO:0000313" key="3">
    <source>
        <dbReference type="RefSeq" id="XP_033584924.1"/>
    </source>
</evidence>
<dbReference type="Proteomes" id="UP000504636">
    <property type="component" value="Unplaced"/>
</dbReference>
<keyword evidence="2" id="KW-1185">Reference proteome</keyword>
<sequence>MAASSPYTVSPDTVSADLSAAGPLAGTSAAESASAPPGHRIFNAPWDFITTTLALSFAARQNVTNIWVRHWDQLIFHHDDRAVFYRAVLLFPNLTHIYFIALTPPSATYAHESPPVATRTADWHVDYFYAYNRVAFEYLRDDLFDAAGVFRGEPVEKYRFAANWLPWEERPYEDWHTVAGPEEWVDLRQMVLKRSAALEVELLRYMRRVQGASEELGELTRMWRGEWVALERDA</sequence>